<dbReference type="PANTHER" id="PTHR34064:SF4">
    <property type="entry name" value="PROTEIN, PUTATIVE-RELATED"/>
    <property type="match status" value="1"/>
</dbReference>
<accession>A0AAW1JS90</accession>
<sequence length="210" mass="23899">MDSRYELLNGVEEVKNAKMMIGDDQKKVFKYENGDDDDDKLNCFVVDLESVSSGLHNGHSTLSNTVTSNSRITLQRSLSRKLPQRDIEWKFNERNTLAPSSSPKAAQTMSTQEKAPHPTTLTMASQDNSMNNQLSQHQITIKTDDTSTIPECRWGRRSSFKRSPPSWFNDPKRILFIFATLSSMGTMLLIFLTLFMCKRIEKVGGVLDWQ</sequence>
<feature type="transmembrane region" description="Helical" evidence="2">
    <location>
        <begin position="174"/>
        <end position="195"/>
    </location>
</feature>
<proteinExistence type="predicted"/>
<dbReference type="Proteomes" id="UP001443914">
    <property type="component" value="Unassembled WGS sequence"/>
</dbReference>
<comment type="caution">
    <text evidence="3">The sequence shown here is derived from an EMBL/GenBank/DDBJ whole genome shotgun (WGS) entry which is preliminary data.</text>
</comment>
<dbReference type="AlphaFoldDB" id="A0AAW1JS90"/>
<evidence type="ECO:0000313" key="4">
    <source>
        <dbReference type="Proteomes" id="UP001443914"/>
    </source>
</evidence>
<feature type="compositionally biased region" description="Polar residues" evidence="1">
    <location>
        <begin position="94"/>
        <end position="114"/>
    </location>
</feature>
<keyword evidence="2" id="KW-1133">Transmembrane helix</keyword>
<keyword evidence="2" id="KW-0472">Membrane</keyword>
<dbReference type="PANTHER" id="PTHR34064">
    <property type="entry name" value="OS04G0672300 PROTEIN"/>
    <property type="match status" value="1"/>
</dbReference>
<reference evidence="3" key="1">
    <citation type="submission" date="2024-03" db="EMBL/GenBank/DDBJ databases">
        <title>WGS assembly of Saponaria officinalis var. Norfolk2.</title>
        <authorList>
            <person name="Jenkins J."/>
            <person name="Shu S."/>
            <person name="Grimwood J."/>
            <person name="Barry K."/>
            <person name="Goodstein D."/>
            <person name="Schmutz J."/>
            <person name="Leebens-Mack J."/>
            <person name="Osbourn A."/>
        </authorList>
    </citation>
    <scope>NUCLEOTIDE SEQUENCE [LARGE SCALE GENOMIC DNA]</scope>
    <source>
        <strain evidence="3">JIC</strain>
    </source>
</reference>
<evidence type="ECO:0000313" key="3">
    <source>
        <dbReference type="EMBL" id="KAK9706450.1"/>
    </source>
</evidence>
<organism evidence="3 4">
    <name type="scientific">Saponaria officinalis</name>
    <name type="common">Common soapwort</name>
    <name type="synonym">Lychnis saponaria</name>
    <dbReference type="NCBI Taxonomy" id="3572"/>
    <lineage>
        <taxon>Eukaryota</taxon>
        <taxon>Viridiplantae</taxon>
        <taxon>Streptophyta</taxon>
        <taxon>Embryophyta</taxon>
        <taxon>Tracheophyta</taxon>
        <taxon>Spermatophyta</taxon>
        <taxon>Magnoliopsida</taxon>
        <taxon>eudicotyledons</taxon>
        <taxon>Gunneridae</taxon>
        <taxon>Pentapetalae</taxon>
        <taxon>Caryophyllales</taxon>
        <taxon>Caryophyllaceae</taxon>
        <taxon>Caryophylleae</taxon>
        <taxon>Saponaria</taxon>
    </lineage>
</organism>
<evidence type="ECO:0000256" key="2">
    <source>
        <dbReference type="SAM" id="Phobius"/>
    </source>
</evidence>
<protein>
    <submittedName>
        <fullName evidence="3">Uncharacterized protein</fullName>
    </submittedName>
</protein>
<keyword evidence="4" id="KW-1185">Reference proteome</keyword>
<evidence type="ECO:0000256" key="1">
    <source>
        <dbReference type="SAM" id="MobiDB-lite"/>
    </source>
</evidence>
<name>A0AAW1JS90_SAPOF</name>
<keyword evidence="2" id="KW-0812">Transmembrane</keyword>
<gene>
    <name evidence="3" type="ORF">RND81_07G125400</name>
</gene>
<feature type="region of interest" description="Disordered" evidence="1">
    <location>
        <begin position="91"/>
        <end position="114"/>
    </location>
</feature>
<dbReference type="EMBL" id="JBDFQZ010000007">
    <property type="protein sequence ID" value="KAK9706450.1"/>
    <property type="molecule type" value="Genomic_DNA"/>
</dbReference>